<keyword evidence="3" id="KW-1133">Transmembrane helix</keyword>
<dbReference type="InterPro" id="IPR004276">
    <property type="entry name" value="GlycoTrans_28_N"/>
</dbReference>
<dbReference type="OrthoDB" id="5835829at2759"/>
<protein>
    <submittedName>
        <fullName evidence="6">Uncharacterized protein</fullName>
    </submittedName>
</protein>
<comment type="caution">
    <text evidence="6">The sequence shown here is derived from an EMBL/GenBank/DDBJ whole genome shotgun (WGS) entry which is preliminary data.</text>
</comment>
<feature type="domain" description="Erythromycin biosynthesis protein CIII-like C-terminal" evidence="5">
    <location>
        <begin position="463"/>
        <end position="563"/>
    </location>
</feature>
<evidence type="ECO:0000313" key="7">
    <source>
        <dbReference type="Proteomes" id="UP000541444"/>
    </source>
</evidence>
<feature type="transmembrane region" description="Helical" evidence="3">
    <location>
        <begin position="354"/>
        <end position="373"/>
    </location>
</feature>
<dbReference type="Pfam" id="PF03033">
    <property type="entry name" value="Glyco_transf_28"/>
    <property type="match status" value="1"/>
</dbReference>
<dbReference type="Pfam" id="PF06722">
    <property type="entry name" value="EryCIII-like_C"/>
    <property type="match status" value="1"/>
</dbReference>
<evidence type="ECO:0000256" key="3">
    <source>
        <dbReference type="SAM" id="Phobius"/>
    </source>
</evidence>
<dbReference type="PANTHER" id="PTHR48050">
    <property type="entry name" value="STEROL 3-BETA-GLUCOSYLTRANSFERASE"/>
    <property type="match status" value="1"/>
</dbReference>
<dbReference type="GO" id="GO:0016906">
    <property type="term" value="F:sterol 3-beta-glucosyltransferase activity"/>
    <property type="evidence" value="ECO:0007669"/>
    <property type="project" value="UniProtKB-ARBA"/>
</dbReference>
<dbReference type="CDD" id="cd03784">
    <property type="entry name" value="GT1_Gtf-like"/>
    <property type="match status" value="1"/>
</dbReference>
<reference evidence="6 7" key="1">
    <citation type="journal article" date="2020" name="IScience">
        <title>Genome Sequencing of the Endangered Kingdonia uniflora (Circaeasteraceae, Ranunculales) Reveals Potential Mechanisms of Evolutionary Specialization.</title>
        <authorList>
            <person name="Sun Y."/>
            <person name="Deng T."/>
            <person name="Zhang A."/>
            <person name="Moore M.J."/>
            <person name="Landis J.B."/>
            <person name="Lin N."/>
            <person name="Zhang H."/>
            <person name="Zhang X."/>
            <person name="Huang J."/>
            <person name="Zhang X."/>
            <person name="Sun H."/>
            <person name="Wang H."/>
        </authorList>
    </citation>
    <scope>NUCLEOTIDE SEQUENCE [LARGE SCALE GENOMIC DNA]</scope>
    <source>
        <strain evidence="6">TB1705</strain>
        <tissue evidence="6">Leaf</tissue>
    </source>
</reference>
<dbReference type="Gene3D" id="3.40.50.2000">
    <property type="entry name" value="Glycogen Phosphorylase B"/>
    <property type="match status" value="2"/>
</dbReference>
<keyword evidence="3" id="KW-0472">Membrane</keyword>
<proteinExistence type="predicted"/>
<name>A0A7J7N9F4_9MAGN</name>
<evidence type="ECO:0000259" key="5">
    <source>
        <dbReference type="Pfam" id="PF06722"/>
    </source>
</evidence>
<dbReference type="FunFam" id="3.40.50.2000:FF:000009">
    <property type="entry name" value="Sterol 3-beta-glucosyltransferase UGT80A2"/>
    <property type="match status" value="1"/>
</dbReference>
<dbReference type="InterPro" id="IPR050426">
    <property type="entry name" value="Glycosyltransferase_28"/>
</dbReference>
<dbReference type="Proteomes" id="UP000541444">
    <property type="component" value="Unassembled WGS sequence"/>
</dbReference>
<dbReference type="EMBL" id="JACGCM010000957">
    <property type="protein sequence ID" value="KAF6163861.1"/>
    <property type="molecule type" value="Genomic_DNA"/>
</dbReference>
<feature type="region of interest" description="Disordered" evidence="2">
    <location>
        <begin position="59"/>
        <end position="80"/>
    </location>
</feature>
<feature type="domain" description="Glycosyltransferase family 28 N-terminal" evidence="4">
    <location>
        <begin position="189"/>
        <end position="311"/>
    </location>
</feature>
<evidence type="ECO:0000259" key="4">
    <source>
        <dbReference type="Pfam" id="PF03033"/>
    </source>
</evidence>
<keyword evidence="7" id="KW-1185">Reference proteome</keyword>
<dbReference type="SUPFAM" id="SSF53756">
    <property type="entry name" value="UDP-Glycosyltransferase/glycogen phosphorylase"/>
    <property type="match status" value="1"/>
</dbReference>
<dbReference type="InterPro" id="IPR010610">
    <property type="entry name" value="EryCIII-like_C"/>
</dbReference>
<evidence type="ECO:0000256" key="1">
    <source>
        <dbReference type="ARBA" id="ARBA00022679"/>
    </source>
</evidence>
<sequence>MAEGSDPKESYGDGHVNVVEDCANSPVWWSSALENVLSSPPRFLEHCNTAPARTHNDLRTESHEVKFSRSKTEKETPKHELKLDKLSDREKKKIIVNLVKIQNDGTVEVDVDRSAPVAPELLELDFADATPTDIKDTTSELSKSIPKMRIAILVVGTRGDVQPFLAIAKRLQACLERPTKANLSLVVTMEFGHSVRLATHVNFRTFVKSAGIDFYPLGGDPRVLAGYMARNKGFLPSAPGEISIQRKELKAIIDSLLAACTEPDLDTGTPFRAQSIIANPPSYGHAHVAEALGVPLHIFFTMPWTPTREFPHPLARVPQSAGYWLSYIVVDLIIWLGIRGFINDFRKKRLKLAPIAYFSTYYGSISGLPTGYLWSPHLVPKPSDWGPLVDVVGFCFLNLGAKYKPQKEFLEWIQDGPKPIYVGFGSMPLENSKKTTNIILEALKDAGQRGILDRGWGDLGIIPEVPKNVFLLEDYPHDWLFPHCAAVVHHGGAGTMATGLRAGCPTTIIPFFGDQFFWGERIHLIGLGPKPIPISELSVEGLSNAIRFMLQPEVKERAIELAKKIENEDGVVAAVDAFHRHLPLEMPLPIEIAEEEDRSYPLQRFFRVIGRWCCLPCSS</sequence>
<accession>A0A7J7N9F4</accession>
<dbReference type="PANTHER" id="PTHR48050:SF16">
    <property type="entry name" value="STEROL 3-BETA-GLUCOSYLTRANSFERASE UGT80B1"/>
    <property type="match status" value="1"/>
</dbReference>
<dbReference type="GO" id="GO:0005975">
    <property type="term" value="P:carbohydrate metabolic process"/>
    <property type="evidence" value="ECO:0007669"/>
    <property type="project" value="InterPro"/>
</dbReference>
<evidence type="ECO:0000256" key="2">
    <source>
        <dbReference type="SAM" id="MobiDB-lite"/>
    </source>
</evidence>
<organism evidence="6 7">
    <name type="scientific">Kingdonia uniflora</name>
    <dbReference type="NCBI Taxonomy" id="39325"/>
    <lineage>
        <taxon>Eukaryota</taxon>
        <taxon>Viridiplantae</taxon>
        <taxon>Streptophyta</taxon>
        <taxon>Embryophyta</taxon>
        <taxon>Tracheophyta</taxon>
        <taxon>Spermatophyta</taxon>
        <taxon>Magnoliopsida</taxon>
        <taxon>Ranunculales</taxon>
        <taxon>Circaeasteraceae</taxon>
        <taxon>Kingdonia</taxon>
    </lineage>
</organism>
<evidence type="ECO:0000313" key="6">
    <source>
        <dbReference type="EMBL" id="KAF6163861.1"/>
    </source>
</evidence>
<dbReference type="InterPro" id="IPR002213">
    <property type="entry name" value="UDP_glucos_trans"/>
</dbReference>
<feature type="transmembrane region" description="Helical" evidence="3">
    <location>
        <begin position="321"/>
        <end position="342"/>
    </location>
</feature>
<keyword evidence="3" id="KW-0812">Transmembrane</keyword>
<gene>
    <name evidence="6" type="ORF">GIB67_024716</name>
</gene>
<dbReference type="AlphaFoldDB" id="A0A7J7N9F4"/>
<keyword evidence="1" id="KW-0808">Transferase</keyword>